<feature type="transmembrane region" description="Helical" evidence="1">
    <location>
        <begin position="355"/>
        <end position="375"/>
    </location>
</feature>
<keyword evidence="1" id="KW-0472">Membrane</keyword>
<dbReference type="SUPFAM" id="SSF52266">
    <property type="entry name" value="SGNH hydrolase"/>
    <property type="match status" value="1"/>
</dbReference>
<feature type="domain" description="SGNH" evidence="3">
    <location>
        <begin position="417"/>
        <end position="650"/>
    </location>
</feature>
<feature type="domain" description="Acyltransferase 3" evidence="2">
    <location>
        <begin position="20"/>
        <end position="340"/>
    </location>
</feature>
<sequence>MAIAKAHEHGTSLHPQYRPDIDGLRAIAVLSVLAFHAFPEFLPGGFIGVDIFFVISGFLISLIIFKNLEQGRFSIVDFYIRRIRRIFPALMTVMLLCIASGWVLLYADEYKQLGKHLFGGSSFISNFLFWKESNYFDNAAETKPLLHLWSLAIEEQFYLFWPLLLAFVWRRKWGFLRIMGVIGLVSFAVNIYLVRHDQTAAFYSPLSRFWELMVGGALAYINLHRPQLNRFHRDLQSVLGLVLLVIGFAVVNNTRAFPGGWALLPTVGAFLILSAGPGAWCNRKLLASRVPVWFGLISYPLYLWHWPLLAFATIIEGATPNPAIRLGAALAAIVLAWLTYLFIERPLRTTNSLRPVLALAAANVVVGVVGLGIYFNAGFVQRPLNERLDFIAAGDVFQGSRNADASCPKLNQSKILPEEVCLSNSATPKVMFVGDSHMMALHSAVYSHAVKASSIMVAGHSCYLYPNLPYKAGGAHDWGNNCTAIAQEALAVAARTPSIDTVVISNTYPRGDLSKASRYELDGKPLSQREAFLAGNASLIGQFQKMGKKVVYVMDVPHLKRDPHACVSRFDASAERDCAYTPQENEALRAQYNDAVKALQASLPGLVVYDPTPVFCADGKCLAKVRGKYLYNDNQHISVAASQLVLDRMEQQGLVQWQAP</sequence>
<dbReference type="EMBL" id="JBIUZV010000002">
    <property type="protein sequence ID" value="MFJ3045117.1"/>
    <property type="molecule type" value="Genomic_DNA"/>
</dbReference>
<evidence type="ECO:0000313" key="5">
    <source>
        <dbReference type="Proteomes" id="UP001617427"/>
    </source>
</evidence>
<feature type="transmembrane region" description="Helical" evidence="1">
    <location>
        <begin position="324"/>
        <end position="343"/>
    </location>
</feature>
<feature type="transmembrane region" description="Helical" evidence="1">
    <location>
        <begin position="260"/>
        <end position="280"/>
    </location>
</feature>
<dbReference type="EC" id="2.3.1.-" evidence="4"/>
<dbReference type="InterPro" id="IPR043968">
    <property type="entry name" value="SGNH"/>
</dbReference>
<accession>A0ABW8EUJ0</accession>
<organism evidence="4 5">
    <name type="scientific">Herbaspirillum chlorophenolicum</name>
    <dbReference type="NCBI Taxonomy" id="211589"/>
    <lineage>
        <taxon>Bacteria</taxon>
        <taxon>Pseudomonadati</taxon>
        <taxon>Pseudomonadota</taxon>
        <taxon>Betaproteobacteria</taxon>
        <taxon>Burkholderiales</taxon>
        <taxon>Oxalobacteraceae</taxon>
        <taxon>Herbaspirillum</taxon>
    </lineage>
</organism>
<keyword evidence="1" id="KW-1133">Transmembrane helix</keyword>
<keyword evidence="1" id="KW-0812">Transmembrane</keyword>
<comment type="caution">
    <text evidence="4">The sequence shown here is derived from an EMBL/GenBank/DDBJ whole genome shotgun (WGS) entry which is preliminary data.</text>
</comment>
<dbReference type="Proteomes" id="UP001617427">
    <property type="component" value="Unassembled WGS sequence"/>
</dbReference>
<feature type="transmembrane region" description="Helical" evidence="1">
    <location>
        <begin position="292"/>
        <end position="312"/>
    </location>
</feature>
<feature type="transmembrane region" description="Helical" evidence="1">
    <location>
        <begin position="206"/>
        <end position="223"/>
    </location>
</feature>
<dbReference type="PANTHER" id="PTHR23028">
    <property type="entry name" value="ACETYLTRANSFERASE"/>
    <property type="match status" value="1"/>
</dbReference>
<dbReference type="Pfam" id="PF01757">
    <property type="entry name" value="Acyl_transf_3"/>
    <property type="match status" value="1"/>
</dbReference>
<keyword evidence="4" id="KW-0012">Acyltransferase</keyword>
<feature type="transmembrane region" description="Helical" evidence="1">
    <location>
        <begin position="86"/>
        <end position="107"/>
    </location>
</feature>
<name>A0ABW8EUJ0_9BURK</name>
<dbReference type="RefSeq" id="WP_402698535.1">
    <property type="nucleotide sequence ID" value="NZ_JBIUZV010000002.1"/>
</dbReference>
<evidence type="ECO:0000256" key="1">
    <source>
        <dbReference type="SAM" id="Phobius"/>
    </source>
</evidence>
<keyword evidence="4" id="KW-0808">Transferase</keyword>
<feature type="transmembrane region" description="Helical" evidence="1">
    <location>
        <begin position="235"/>
        <end position="254"/>
    </location>
</feature>
<dbReference type="GO" id="GO:0016746">
    <property type="term" value="F:acyltransferase activity"/>
    <property type="evidence" value="ECO:0007669"/>
    <property type="project" value="UniProtKB-KW"/>
</dbReference>
<reference evidence="4 5" key="1">
    <citation type="submission" date="2024-10" db="EMBL/GenBank/DDBJ databases">
        <title>The Natural Products Discovery Center: Release of the First 8490 Sequenced Strains for Exploring Actinobacteria Biosynthetic Diversity.</title>
        <authorList>
            <person name="Kalkreuter E."/>
            <person name="Kautsar S.A."/>
            <person name="Yang D."/>
            <person name="Bader C.D."/>
            <person name="Teijaro C.N."/>
            <person name="Fluegel L."/>
            <person name="Davis C.M."/>
            <person name="Simpson J.R."/>
            <person name="Lauterbach L."/>
            <person name="Steele A.D."/>
            <person name="Gui C."/>
            <person name="Meng S."/>
            <person name="Li G."/>
            <person name="Viehrig K."/>
            <person name="Ye F."/>
            <person name="Su P."/>
            <person name="Kiefer A.F."/>
            <person name="Nichols A."/>
            <person name="Cepeda A.J."/>
            <person name="Yan W."/>
            <person name="Fan B."/>
            <person name="Jiang Y."/>
            <person name="Adhikari A."/>
            <person name="Zheng C.-J."/>
            <person name="Schuster L."/>
            <person name="Cowan T.M."/>
            <person name="Smanski M.J."/>
            <person name="Chevrette M.G."/>
            <person name="De Carvalho L.P.S."/>
            <person name="Shen B."/>
        </authorList>
    </citation>
    <scope>NUCLEOTIDE SEQUENCE [LARGE SCALE GENOMIC DNA]</scope>
    <source>
        <strain evidence="4 5">NPDC087045</strain>
    </source>
</reference>
<dbReference type="Pfam" id="PF19040">
    <property type="entry name" value="SGNH"/>
    <property type="match status" value="1"/>
</dbReference>
<feature type="transmembrane region" description="Helical" evidence="1">
    <location>
        <begin position="175"/>
        <end position="194"/>
    </location>
</feature>
<dbReference type="InterPro" id="IPR050879">
    <property type="entry name" value="Acyltransferase_3"/>
</dbReference>
<evidence type="ECO:0000313" key="4">
    <source>
        <dbReference type="EMBL" id="MFJ3045117.1"/>
    </source>
</evidence>
<evidence type="ECO:0000259" key="3">
    <source>
        <dbReference type="Pfam" id="PF19040"/>
    </source>
</evidence>
<evidence type="ECO:0000259" key="2">
    <source>
        <dbReference type="Pfam" id="PF01757"/>
    </source>
</evidence>
<feature type="transmembrane region" description="Helical" evidence="1">
    <location>
        <begin position="146"/>
        <end position="168"/>
    </location>
</feature>
<gene>
    <name evidence="4" type="ORF">ACIPEN_04705</name>
</gene>
<dbReference type="PANTHER" id="PTHR23028:SF53">
    <property type="entry name" value="ACYL_TRANSF_3 DOMAIN-CONTAINING PROTEIN"/>
    <property type="match status" value="1"/>
</dbReference>
<proteinExistence type="predicted"/>
<feature type="transmembrane region" description="Helical" evidence="1">
    <location>
        <begin position="21"/>
        <end position="38"/>
    </location>
</feature>
<keyword evidence="5" id="KW-1185">Reference proteome</keyword>
<feature type="transmembrane region" description="Helical" evidence="1">
    <location>
        <begin position="44"/>
        <end position="65"/>
    </location>
</feature>
<protein>
    <submittedName>
        <fullName evidence="4">Acyltransferase family protein</fullName>
        <ecNumber evidence="4">2.3.1.-</ecNumber>
    </submittedName>
</protein>
<dbReference type="InterPro" id="IPR002656">
    <property type="entry name" value="Acyl_transf_3_dom"/>
</dbReference>